<evidence type="ECO:0000256" key="4">
    <source>
        <dbReference type="SAM" id="MobiDB-lite"/>
    </source>
</evidence>
<dbReference type="SUPFAM" id="SSF52151">
    <property type="entry name" value="FabD/lysophospholipase-like"/>
    <property type="match status" value="1"/>
</dbReference>
<feature type="region of interest" description="Disordered" evidence="4">
    <location>
        <begin position="1"/>
        <end position="30"/>
    </location>
</feature>
<evidence type="ECO:0000313" key="6">
    <source>
        <dbReference type="EMBL" id="MBW5487100.1"/>
    </source>
</evidence>
<keyword evidence="2" id="KW-0511">Multifunctional enzyme</keyword>
<proteinExistence type="predicted"/>
<feature type="domain" description="Malonyl-CoA:ACP transacylase (MAT)" evidence="5">
    <location>
        <begin position="119"/>
        <end position="417"/>
    </location>
</feature>
<protein>
    <submittedName>
        <fullName evidence="6">Acyltransferase domain-containing protein</fullName>
    </submittedName>
</protein>
<keyword evidence="3 6" id="KW-0012">Acyltransferase</keyword>
<evidence type="ECO:0000259" key="5">
    <source>
        <dbReference type="SMART" id="SM00827"/>
    </source>
</evidence>
<keyword evidence="1" id="KW-0808">Transferase</keyword>
<gene>
    <name evidence="6" type="ORF">GPJ59_36120</name>
</gene>
<evidence type="ECO:0000313" key="7">
    <source>
        <dbReference type="Proteomes" id="UP000812013"/>
    </source>
</evidence>
<dbReference type="InterPro" id="IPR016035">
    <property type="entry name" value="Acyl_Trfase/lysoPLipase"/>
</dbReference>
<dbReference type="InterPro" id="IPR050091">
    <property type="entry name" value="PKS_NRPS_Biosynth_Enz"/>
</dbReference>
<organism evidence="6 7">
    <name type="scientific">Streptomyces bambusae</name>
    <dbReference type="NCBI Taxonomy" id="1550616"/>
    <lineage>
        <taxon>Bacteria</taxon>
        <taxon>Bacillati</taxon>
        <taxon>Actinomycetota</taxon>
        <taxon>Actinomycetes</taxon>
        <taxon>Kitasatosporales</taxon>
        <taxon>Streptomycetaceae</taxon>
        <taxon>Streptomyces</taxon>
    </lineage>
</organism>
<dbReference type="RefSeq" id="WP_219672347.1">
    <property type="nucleotide sequence ID" value="NZ_WTFF01000626.1"/>
</dbReference>
<dbReference type="SUPFAM" id="SSF55048">
    <property type="entry name" value="Probable ACP-binding domain of malonyl-CoA ACP transacylase"/>
    <property type="match status" value="1"/>
</dbReference>
<evidence type="ECO:0000256" key="1">
    <source>
        <dbReference type="ARBA" id="ARBA00022679"/>
    </source>
</evidence>
<dbReference type="InterPro" id="IPR014043">
    <property type="entry name" value="Acyl_transferase_dom"/>
</dbReference>
<evidence type="ECO:0000256" key="2">
    <source>
        <dbReference type="ARBA" id="ARBA00023268"/>
    </source>
</evidence>
<dbReference type="GO" id="GO:0016746">
    <property type="term" value="F:acyltransferase activity"/>
    <property type="evidence" value="ECO:0007669"/>
    <property type="project" value="UniProtKB-KW"/>
</dbReference>
<feature type="non-terminal residue" evidence="6">
    <location>
        <position position="1"/>
    </location>
</feature>
<dbReference type="Gene3D" id="3.40.366.10">
    <property type="entry name" value="Malonyl-Coenzyme A Acyl Carrier Protein, domain 2"/>
    <property type="match status" value="1"/>
</dbReference>
<evidence type="ECO:0000256" key="3">
    <source>
        <dbReference type="ARBA" id="ARBA00023315"/>
    </source>
</evidence>
<dbReference type="PANTHER" id="PTHR43775:SF51">
    <property type="entry name" value="INACTIVE PHENOLPHTHIOCEROL SYNTHESIS POLYKETIDE SYNTHASE TYPE I PKS1-RELATED"/>
    <property type="match status" value="1"/>
</dbReference>
<dbReference type="InterPro" id="IPR001227">
    <property type="entry name" value="Ac_transferase_dom_sf"/>
</dbReference>
<feature type="compositionally biased region" description="Low complexity" evidence="4">
    <location>
        <begin position="1"/>
        <end position="17"/>
    </location>
</feature>
<accession>A0ABS6ZKF6</accession>
<dbReference type="SMART" id="SM00827">
    <property type="entry name" value="PKS_AT"/>
    <property type="match status" value="1"/>
</dbReference>
<comment type="caution">
    <text evidence="6">The sequence shown here is derived from an EMBL/GenBank/DDBJ whole genome shotgun (WGS) entry which is preliminary data.</text>
</comment>
<name>A0ABS6ZKF6_9ACTN</name>
<keyword evidence="7" id="KW-1185">Reference proteome</keyword>
<dbReference type="PANTHER" id="PTHR43775">
    <property type="entry name" value="FATTY ACID SYNTHASE"/>
    <property type="match status" value="1"/>
</dbReference>
<sequence>SGAAAEGASAPAGGHAPADSRAVDTVPPRKPLLFPVSGRGESALRAQAGRLGEYVGGYAGAPEALAYALAGTRTAYEDRAVVVAEDLGRLAEGLDALAAGTGSARVVQGRARAGRTAFLFSGQGSQRPGMGRELHAAQPVFAAAFDEACAALDAHLPRPLREIAFAGPGTDEALLLDRTAWTQPALFAFEVAAHRLLEHLGVRPDFVVGHSIGELAAAHVAGVLSLADAAALVAARGRLMDALPEGGAMAALQATEDEVEPLLADHAGRVCVAAVNGPRSVVVSGDAVAVAALTAHFAGRGRKTKQLRVSHAFHSAHMDGMLDEFRAVAASLTYHPARLPVVSNLTGAVVADAEIGTADYWVRHVREAVRFADGIRALDAEGVTTYVELGPDGALSSAGRECAGEDAAFVPLARTGKQPEPQAFAHALARLHTLGAADGLDWAAVLGASAPAPRLELPTYAFQRRRHWIDAAAPAPATTAHAPAPAPAEE</sequence>
<dbReference type="EMBL" id="WTFF01000626">
    <property type="protein sequence ID" value="MBW5487100.1"/>
    <property type="molecule type" value="Genomic_DNA"/>
</dbReference>
<dbReference type="InterPro" id="IPR016036">
    <property type="entry name" value="Malonyl_transacylase_ACP-bd"/>
</dbReference>
<feature type="non-terminal residue" evidence="6">
    <location>
        <position position="490"/>
    </location>
</feature>
<dbReference type="Gene3D" id="3.30.70.3290">
    <property type="match status" value="1"/>
</dbReference>
<dbReference type="Pfam" id="PF00698">
    <property type="entry name" value="Acyl_transf_1"/>
    <property type="match status" value="1"/>
</dbReference>
<reference evidence="6 7" key="1">
    <citation type="submission" date="2019-12" db="EMBL/GenBank/DDBJ databases">
        <title>Genome sequence of Streptomyces bambusae.</title>
        <authorList>
            <person name="Bansal K."/>
            <person name="Choksket S."/>
            <person name="Korpole S."/>
            <person name="Patil P.B."/>
        </authorList>
    </citation>
    <scope>NUCLEOTIDE SEQUENCE [LARGE SCALE GENOMIC DNA]</scope>
    <source>
        <strain evidence="6 7">SK60</strain>
    </source>
</reference>
<dbReference type="Proteomes" id="UP000812013">
    <property type="component" value="Unassembled WGS sequence"/>
</dbReference>